<dbReference type="InterPro" id="IPR009010">
    <property type="entry name" value="Asp_de-COase-like_dom_sf"/>
</dbReference>
<dbReference type="CDD" id="cd02787">
    <property type="entry name" value="MopB_CT_ydeP"/>
    <property type="match status" value="1"/>
</dbReference>
<dbReference type="InterPro" id="IPR041953">
    <property type="entry name" value="YdeP_MopB"/>
</dbReference>
<evidence type="ECO:0000256" key="5">
    <source>
        <dbReference type="ARBA" id="ARBA00022505"/>
    </source>
</evidence>
<dbReference type="CDD" id="cd02767">
    <property type="entry name" value="MopB_ydeP"/>
    <property type="match status" value="1"/>
</dbReference>
<dbReference type="Gene3D" id="3.40.228.10">
    <property type="entry name" value="Dimethylsulfoxide Reductase, domain 2"/>
    <property type="match status" value="1"/>
</dbReference>
<dbReference type="Pfam" id="PF00384">
    <property type="entry name" value="Molybdopterin"/>
    <property type="match status" value="1"/>
</dbReference>
<reference evidence="12 13" key="1">
    <citation type="submission" date="2017-10" db="EMBL/GenBank/DDBJ databases">
        <authorList>
            <person name="Banno H."/>
            <person name="Chua N.-H."/>
        </authorList>
    </citation>
    <scope>NUCLEOTIDE SEQUENCE [LARGE SCALE GENOMIC DNA]</scope>
    <source>
        <strain evidence="12 13">YW11</strain>
    </source>
</reference>
<keyword evidence="6" id="KW-0479">Metal-binding</keyword>
<keyword evidence="13" id="KW-1185">Reference proteome</keyword>
<evidence type="ECO:0000256" key="6">
    <source>
        <dbReference type="ARBA" id="ARBA00022723"/>
    </source>
</evidence>
<keyword evidence="8" id="KW-0408">Iron</keyword>
<dbReference type="GO" id="GO:1990204">
    <property type="term" value="C:oxidoreductase complex"/>
    <property type="evidence" value="ECO:0007669"/>
    <property type="project" value="UniProtKB-ARBA"/>
</dbReference>
<dbReference type="GO" id="GO:0008863">
    <property type="term" value="F:formate dehydrogenase (NAD+) activity"/>
    <property type="evidence" value="ECO:0007669"/>
    <property type="project" value="InterPro"/>
</dbReference>
<comment type="caution">
    <text evidence="12">The sequence shown here is derived from an EMBL/GenBank/DDBJ whole genome shotgun (WGS) entry which is preliminary data.</text>
</comment>
<gene>
    <name evidence="12" type="ORF">CR162_17155</name>
</gene>
<keyword evidence="9" id="KW-0411">Iron-sulfur</keyword>
<organism evidence="12 13">
    <name type="scientific">Teichococcus rhizosphaerae</name>
    <dbReference type="NCBI Taxonomy" id="1335062"/>
    <lineage>
        <taxon>Bacteria</taxon>
        <taxon>Pseudomonadati</taxon>
        <taxon>Pseudomonadota</taxon>
        <taxon>Alphaproteobacteria</taxon>
        <taxon>Acetobacterales</taxon>
        <taxon>Roseomonadaceae</taxon>
        <taxon>Roseomonas</taxon>
    </lineage>
</organism>
<dbReference type="NCBIfam" id="TIGR01701">
    <property type="entry name" value="Fdhalpha-like"/>
    <property type="match status" value="1"/>
</dbReference>
<name>A0A2C7A8N2_9PROT</name>
<evidence type="ECO:0000313" key="12">
    <source>
        <dbReference type="EMBL" id="PHK93715.1"/>
    </source>
</evidence>
<dbReference type="RefSeq" id="WP_099096761.1">
    <property type="nucleotide sequence ID" value="NZ_PDNU01000037.1"/>
</dbReference>
<keyword evidence="7" id="KW-0560">Oxidoreductase</keyword>
<dbReference type="InterPro" id="IPR050123">
    <property type="entry name" value="Prok_molybdopt-oxidoreductase"/>
</dbReference>
<evidence type="ECO:0000313" key="13">
    <source>
        <dbReference type="Proteomes" id="UP000223527"/>
    </source>
</evidence>
<dbReference type="GO" id="GO:0043546">
    <property type="term" value="F:molybdopterin cofactor binding"/>
    <property type="evidence" value="ECO:0007669"/>
    <property type="project" value="InterPro"/>
</dbReference>
<feature type="domain" description="Molybdopterin oxidoreductase" evidence="10">
    <location>
        <begin position="111"/>
        <end position="409"/>
    </location>
</feature>
<evidence type="ECO:0000256" key="1">
    <source>
        <dbReference type="ARBA" id="ARBA00001942"/>
    </source>
</evidence>
<dbReference type="PIRSF" id="PIRSF000144">
    <property type="entry name" value="CbbBc"/>
    <property type="match status" value="1"/>
</dbReference>
<dbReference type="GO" id="GO:0030151">
    <property type="term" value="F:molybdenum ion binding"/>
    <property type="evidence" value="ECO:0007669"/>
    <property type="project" value="InterPro"/>
</dbReference>
<evidence type="ECO:0000259" key="10">
    <source>
        <dbReference type="Pfam" id="PF00384"/>
    </source>
</evidence>
<dbReference type="GO" id="GO:0045333">
    <property type="term" value="P:cellular respiration"/>
    <property type="evidence" value="ECO:0007669"/>
    <property type="project" value="UniProtKB-ARBA"/>
</dbReference>
<protein>
    <submittedName>
        <fullName evidence="12">Formate dehydrogenase</fullName>
    </submittedName>
</protein>
<evidence type="ECO:0000256" key="3">
    <source>
        <dbReference type="ARBA" id="ARBA00010312"/>
    </source>
</evidence>
<evidence type="ECO:0000256" key="9">
    <source>
        <dbReference type="ARBA" id="ARBA00023014"/>
    </source>
</evidence>
<evidence type="ECO:0000256" key="4">
    <source>
        <dbReference type="ARBA" id="ARBA00022485"/>
    </source>
</evidence>
<dbReference type="PANTHER" id="PTHR43105">
    <property type="entry name" value="RESPIRATORY NITRATE REDUCTASE"/>
    <property type="match status" value="1"/>
</dbReference>
<dbReference type="InterPro" id="IPR006656">
    <property type="entry name" value="Mopterin_OxRdtase"/>
</dbReference>
<evidence type="ECO:0000259" key="11">
    <source>
        <dbReference type="Pfam" id="PF01568"/>
    </source>
</evidence>
<evidence type="ECO:0000256" key="8">
    <source>
        <dbReference type="ARBA" id="ARBA00023004"/>
    </source>
</evidence>
<dbReference type="PANTHER" id="PTHR43105:SF4">
    <property type="entry name" value="PROTEIN YDEP"/>
    <property type="match status" value="1"/>
</dbReference>
<dbReference type="SUPFAM" id="SSF50692">
    <property type="entry name" value="ADC-like"/>
    <property type="match status" value="1"/>
</dbReference>
<evidence type="ECO:0000256" key="2">
    <source>
        <dbReference type="ARBA" id="ARBA00001966"/>
    </source>
</evidence>
<dbReference type="GO" id="GO:0016020">
    <property type="term" value="C:membrane"/>
    <property type="evidence" value="ECO:0007669"/>
    <property type="project" value="TreeGrafter"/>
</dbReference>
<dbReference type="GO" id="GO:0051539">
    <property type="term" value="F:4 iron, 4 sulfur cluster binding"/>
    <property type="evidence" value="ECO:0007669"/>
    <property type="project" value="UniProtKB-KW"/>
</dbReference>
<dbReference type="InterPro" id="IPR037951">
    <property type="entry name" value="MopB_CT_YdeP"/>
</dbReference>
<dbReference type="Proteomes" id="UP000223527">
    <property type="component" value="Unassembled WGS sequence"/>
</dbReference>
<dbReference type="EMBL" id="PDNU01000037">
    <property type="protein sequence ID" value="PHK93715.1"/>
    <property type="molecule type" value="Genomic_DNA"/>
</dbReference>
<feature type="domain" description="Molybdopterin dinucleotide-binding" evidence="11">
    <location>
        <begin position="650"/>
        <end position="757"/>
    </location>
</feature>
<comment type="cofactor">
    <cofactor evidence="2">
        <name>[4Fe-4S] cluster</name>
        <dbReference type="ChEBI" id="CHEBI:49883"/>
    </cofactor>
</comment>
<dbReference type="InterPro" id="IPR010046">
    <property type="entry name" value="Mopterin_OxRdtse_a_bac"/>
</dbReference>
<dbReference type="AlphaFoldDB" id="A0A2C7A8N2"/>
<sequence length="773" mass="84813">MPQDAVKIEPYKGPAGGWGSAQSLLQSIRRDGAAQDVLRLLPQQNKKDGFACVSCAWAKPAEPHPFEFCENGAKATTWELTDRRATPEFFARHTVAELRRWNDHDLEYSGRLTEPLRYDPETDRYVATSWPEAFRAIGAELRGLSPEEVIFYASGRASLETSYMYQLFARLHGSNHLPDSSNMCHETTSVALPQSLGVPVGTVLLEDFEHTDCILSFGQNTGTNSPRMLHPLQKAAKRNVPIIVFNPLRERGLERFVNPQNPVEMAGNALAGQDTRLDSQYHQLKAGGDGAAIMGLCKAVIAADDKARAAGRRPVIDHDFIAQHTHGFESFAESARAIGWSLIEQRSGLSRAALEGAANVYCNARAVIAKFGMGLTQHRDGVETVRLLINLLLLRGNIGRRGAGILPVRGHSNVQGQRTVGISEKPKLVPLDRLAEQYGFEPPRWEGWSTVDACQAVIDGKARGFIGLGGNFTRAVPDTERVEAAWPGLQLTVHVATKLNRSHLLPGKVSYLLPCLGRLEIDRQAGGPQAVSIEDSTACIHGSRGKREPASPHLLSEPRIVAEMAKATLPANPRLDWDGWVADYGRVRDAIEATYPKDFKDFNKRLFEPGGFPRPLGARDRIWATDTGKANFVTPGTVSKAQDPQPADVLQLITLRSNDQFNTTVYGYHDRFRGVQGTRMVLFMNRADMKRLDLKEGELVSLACAIEDGVTRRLGGFRVTPYGVPEGCCAAYYPECNPLIPLSHHAEGSKVPAAKAVPIRIDRAAAPRPFGAV</sequence>
<keyword evidence="5" id="KW-0500">Molybdenum</keyword>
<dbReference type="OrthoDB" id="9803192at2"/>
<dbReference type="Pfam" id="PF01568">
    <property type="entry name" value="Molydop_binding"/>
    <property type="match status" value="1"/>
</dbReference>
<evidence type="ECO:0000256" key="7">
    <source>
        <dbReference type="ARBA" id="ARBA00023002"/>
    </source>
</evidence>
<dbReference type="InterPro" id="IPR006657">
    <property type="entry name" value="MoPterin_dinucl-bd_dom"/>
</dbReference>
<dbReference type="SUPFAM" id="SSF53706">
    <property type="entry name" value="Formate dehydrogenase/DMSO reductase, domains 1-3"/>
    <property type="match status" value="1"/>
</dbReference>
<accession>A0A2C7A8N2</accession>
<comment type="similarity">
    <text evidence="3">Belongs to the prokaryotic molybdopterin-containing oxidoreductase family.</text>
</comment>
<keyword evidence="4" id="KW-0004">4Fe-4S</keyword>
<comment type="cofactor">
    <cofactor evidence="1">
        <name>Mo-bis(molybdopterin guanine dinucleotide)</name>
        <dbReference type="ChEBI" id="CHEBI:60539"/>
    </cofactor>
</comment>
<proteinExistence type="inferred from homology"/>